<dbReference type="Proteomes" id="UP001200557">
    <property type="component" value="Unassembled WGS sequence"/>
</dbReference>
<gene>
    <name evidence="2" type="ORF">L0664_05895</name>
</gene>
<organism evidence="2 3">
    <name type="scientific">Octadecabacter dasysiphoniae</name>
    <dbReference type="NCBI Taxonomy" id="2909341"/>
    <lineage>
        <taxon>Bacteria</taxon>
        <taxon>Pseudomonadati</taxon>
        <taxon>Pseudomonadota</taxon>
        <taxon>Alphaproteobacteria</taxon>
        <taxon>Rhodobacterales</taxon>
        <taxon>Roseobacteraceae</taxon>
        <taxon>Octadecabacter</taxon>
    </lineage>
</organism>
<dbReference type="SUPFAM" id="SSF55166">
    <property type="entry name" value="Hedgehog/DD-peptidase"/>
    <property type="match status" value="1"/>
</dbReference>
<comment type="caution">
    <text evidence="2">The sequence shown here is derived from an EMBL/GenBank/DDBJ whole genome shotgun (WGS) entry which is preliminary data.</text>
</comment>
<evidence type="ECO:0000256" key="1">
    <source>
        <dbReference type="SAM" id="Phobius"/>
    </source>
</evidence>
<keyword evidence="1" id="KW-1133">Transmembrane helix</keyword>
<dbReference type="InterPro" id="IPR009045">
    <property type="entry name" value="Zn_M74/Hedgehog-like"/>
</dbReference>
<sequence>MRRLAGHGALIVILTMLTQLGGIAWGLALLFRRRSLAFVLFYAGLSTGAMYVAPVMGRVPLSCLSDQALTVQSPMYCVLNRQYVTPELRDVLVDMSQHMDETFPGTVTQVLDANFPFVTGFPLLPHLSHHDGRKVDLAFYYRNGDGYSPRATRSPIGYFAFEDGPTQCPQQWPTLRWNLGWLQGLWRDLRVDEPLMVAALNWLGRDDRIGKIFIEPHLQASLGIAHPKVRFQGCRAARHDDHIHIQL</sequence>
<feature type="transmembrane region" description="Helical" evidence="1">
    <location>
        <begin position="38"/>
        <end position="57"/>
    </location>
</feature>
<protein>
    <submittedName>
        <fullName evidence="2">Uncharacterized protein</fullName>
    </submittedName>
</protein>
<dbReference type="EMBL" id="JAKGAQ010000001">
    <property type="protein sequence ID" value="MCF2870591.1"/>
    <property type="molecule type" value="Genomic_DNA"/>
</dbReference>
<dbReference type="RefSeq" id="WP_235224690.1">
    <property type="nucleotide sequence ID" value="NZ_JAKGAQ010000001.1"/>
</dbReference>
<keyword evidence="1" id="KW-0472">Membrane</keyword>
<keyword evidence="3" id="KW-1185">Reference proteome</keyword>
<dbReference type="Gene3D" id="3.30.1380.10">
    <property type="match status" value="1"/>
</dbReference>
<accession>A0ABS9CTM4</accession>
<keyword evidence="1" id="KW-0812">Transmembrane</keyword>
<feature type="transmembrane region" description="Helical" evidence="1">
    <location>
        <begin position="6"/>
        <end position="31"/>
    </location>
</feature>
<evidence type="ECO:0000313" key="3">
    <source>
        <dbReference type="Proteomes" id="UP001200557"/>
    </source>
</evidence>
<name>A0ABS9CTM4_9RHOB</name>
<evidence type="ECO:0000313" key="2">
    <source>
        <dbReference type="EMBL" id="MCF2870591.1"/>
    </source>
</evidence>
<reference evidence="2 3" key="1">
    <citation type="submission" date="2022-01" db="EMBL/GenBank/DDBJ databases">
        <title>Octadecabacter sp. nov., isolated from a marine alga.</title>
        <authorList>
            <person name="Jin M.S."/>
            <person name="Kim H.M."/>
            <person name="Han D.M."/>
            <person name="Jung J.J."/>
            <person name="Jeon C.O."/>
        </authorList>
    </citation>
    <scope>NUCLEOTIDE SEQUENCE [LARGE SCALE GENOMIC DNA]</scope>
    <source>
        <strain evidence="2 3">G9-8</strain>
    </source>
</reference>
<proteinExistence type="predicted"/>